<reference evidence="3 4" key="1">
    <citation type="journal article" date="2013" name="Environ. Microbiol.">
        <title>Genome analysis of Chitinivibrio alkaliphilus gen. nov., sp. nov., a novel extremely haloalkaliphilic anaerobic chitinolytic bacterium from the candidate phylum Termite Group 3.</title>
        <authorList>
            <person name="Sorokin D.Y."/>
            <person name="Gumerov V.M."/>
            <person name="Rakitin A.L."/>
            <person name="Beletsky A.V."/>
            <person name="Damste J.S."/>
            <person name="Muyzer G."/>
            <person name="Mardanov A.V."/>
            <person name="Ravin N.V."/>
        </authorList>
    </citation>
    <scope>NUCLEOTIDE SEQUENCE [LARGE SCALE GENOMIC DNA]</scope>
    <source>
        <strain evidence="3 4">ACht1</strain>
    </source>
</reference>
<dbReference type="InterPro" id="IPR029787">
    <property type="entry name" value="Nucleotide_cyclase"/>
</dbReference>
<accession>U7D3G8</accession>
<organism evidence="3 4">
    <name type="scientific">Chitinivibrio alkaliphilus ACht1</name>
    <dbReference type="NCBI Taxonomy" id="1313304"/>
    <lineage>
        <taxon>Bacteria</taxon>
        <taxon>Pseudomonadati</taxon>
        <taxon>Fibrobacterota</taxon>
        <taxon>Chitinivibrionia</taxon>
        <taxon>Chitinivibrionales</taxon>
        <taxon>Chitinivibrionaceae</taxon>
        <taxon>Chitinivibrio</taxon>
    </lineage>
</organism>
<dbReference type="GO" id="GO:0035556">
    <property type="term" value="P:intracellular signal transduction"/>
    <property type="evidence" value="ECO:0007669"/>
    <property type="project" value="InterPro"/>
</dbReference>
<dbReference type="CDD" id="cd07302">
    <property type="entry name" value="CHD"/>
    <property type="match status" value="1"/>
</dbReference>
<keyword evidence="1" id="KW-1133">Transmembrane helix</keyword>
<dbReference type="EMBL" id="ASJR01000021">
    <property type="protein sequence ID" value="ERP31049.1"/>
    <property type="molecule type" value="Genomic_DNA"/>
</dbReference>
<name>U7D3G8_9BACT</name>
<dbReference type="PANTHER" id="PTHR43081:SF1">
    <property type="entry name" value="ADENYLATE CYCLASE, TERMINAL-DIFFERENTIATION SPECIFIC"/>
    <property type="match status" value="1"/>
</dbReference>
<evidence type="ECO:0000256" key="1">
    <source>
        <dbReference type="SAM" id="Phobius"/>
    </source>
</evidence>
<proteinExistence type="predicted"/>
<feature type="transmembrane region" description="Helical" evidence="1">
    <location>
        <begin position="349"/>
        <end position="371"/>
    </location>
</feature>
<keyword evidence="1" id="KW-0812">Transmembrane</keyword>
<feature type="domain" description="Guanylate cyclase" evidence="2">
    <location>
        <begin position="449"/>
        <end position="570"/>
    </location>
</feature>
<dbReference type="GO" id="GO:0004016">
    <property type="term" value="F:adenylate cyclase activity"/>
    <property type="evidence" value="ECO:0007669"/>
    <property type="project" value="UniProtKB-ARBA"/>
</dbReference>
<dbReference type="PANTHER" id="PTHR43081">
    <property type="entry name" value="ADENYLATE CYCLASE, TERMINAL-DIFFERENTIATION SPECIFIC-RELATED"/>
    <property type="match status" value="1"/>
</dbReference>
<feature type="transmembrane region" description="Helical" evidence="1">
    <location>
        <begin position="321"/>
        <end position="342"/>
    </location>
</feature>
<dbReference type="InterPro" id="IPR050697">
    <property type="entry name" value="Adenylyl/Guanylyl_Cyclase_3/4"/>
</dbReference>
<evidence type="ECO:0000313" key="3">
    <source>
        <dbReference type="EMBL" id="ERP31049.1"/>
    </source>
</evidence>
<evidence type="ECO:0000259" key="2">
    <source>
        <dbReference type="PROSITE" id="PS50125"/>
    </source>
</evidence>
<dbReference type="InterPro" id="IPR001054">
    <property type="entry name" value="A/G_cyclase"/>
</dbReference>
<dbReference type="STRING" id="1313304.CALK_2077"/>
<protein>
    <submittedName>
        <fullName evidence="3">Adenylate cyclase family protein</fullName>
    </submittedName>
</protein>
<dbReference type="Proteomes" id="UP000017148">
    <property type="component" value="Unassembled WGS sequence"/>
</dbReference>
<feature type="transmembrane region" description="Helical" evidence="1">
    <location>
        <begin position="229"/>
        <end position="246"/>
    </location>
</feature>
<comment type="caution">
    <text evidence="3">The sequence shown here is derived from an EMBL/GenBank/DDBJ whole genome shotgun (WGS) entry which is preliminary data.</text>
</comment>
<gene>
    <name evidence="3" type="ORF">CALK_2077</name>
</gene>
<dbReference type="Pfam" id="PF00211">
    <property type="entry name" value="Guanylate_cyc"/>
    <property type="match status" value="1"/>
</dbReference>
<dbReference type="eggNOG" id="COG2114">
    <property type="taxonomic scope" value="Bacteria"/>
</dbReference>
<keyword evidence="1" id="KW-0472">Membrane</keyword>
<dbReference type="PROSITE" id="PS50125">
    <property type="entry name" value="GUANYLATE_CYCLASE_2"/>
    <property type="match status" value="1"/>
</dbReference>
<dbReference type="SMART" id="SM00044">
    <property type="entry name" value="CYCc"/>
    <property type="match status" value="1"/>
</dbReference>
<feature type="transmembrane region" description="Helical" evidence="1">
    <location>
        <begin position="199"/>
        <end position="217"/>
    </location>
</feature>
<dbReference type="SUPFAM" id="SSF55073">
    <property type="entry name" value="Nucleotide cyclase"/>
    <property type="match status" value="1"/>
</dbReference>
<dbReference type="Gene3D" id="3.30.70.1230">
    <property type="entry name" value="Nucleotide cyclase"/>
    <property type="match status" value="1"/>
</dbReference>
<dbReference type="GO" id="GO:0006171">
    <property type="term" value="P:cAMP biosynthetic process"/>
    <property type="evidence" value="ECO:0007669"/>
    <property type="project" value="TreeGrafter"/>
</dbReference>
<feature type="transmembrane region" description="Helical" evidence="1">
    <location>
        <begin position="291"/>
        <end position="315"/>
    </location>
</feature>
<keyword evidence="4" id="KW-1185">Reference proteome</keyword>
<sequence>MCGLGLNMPLLSPILLLFLCTILVQASPYENYSVDLRQHDMATPYELSGTWQFFPNTFLTEEEVPKNEGVPYRVPAPFYRSEVLPERYGFGTFFKTVYICPKHECMLGLEVLPMHQAFTIFVNGEKIYKNGILGNTPLETEATKETSIIVPIQTTGDTLRILVHFSNFHNRRGGPWRSFFIGSLNVLSDLETWSRGREVAFFSAILTLALIFLMLHYLDPNRDNVKYRIYFSLLCIGAAFRVGLTGNRLLADIPFFSREILLRLEYGSVYFSIALWCVYLRSLYPGFFSKAVSHICLAISLLFLIATLFVSPRIYSELMPLYNTVLIFVFLYILFFTVHILIKRQGGALLLFLSNSLIVLSITHDIFAYDLIHARHMFPYGMAGMVFIQAIILSRDFSYARNHQQSLAIEMKEINQSLHRFIPQDVISLMNKHEISSIRIGDQISKQLTIMTIDIHSFTAISESLSPEDIFSLINAYHSKIGPVIERFGGVITSYLGDGIIIFFEAYNPCVLDAADALHRELTTFLFKDIRLSHSIGIHGGTVTLGPVGYKERMDILLCSSTVEIAQKIEELSRIYGAETVITETIQNQHTPPLCRHLDTLVFPHIAEPIHMYQVFSTTKDPRYIHTPLFTEAVGRYRQRDWNGAIEKFTQLLSKTPDDLALHEYIRRCTQHKTYGTPLDWCGYHSV</sequence>
<evidence type="ECO:0000313" key="4">
    <source>
        <dbReference type="Proteomes" id="UP000017148"/>
    </source>
</evidence>
<dbReference type="AlphaFoldDB" id="U7D3G8"/>
<feature type="transmembrane region" description="Helical" evidence="1">
    <location>
        <begin position="266"/>
        <end position="284"/>
    </location>
</feature>